<keyword evidence="3 6" id="KW-0812">Transmembrane</keyword>
<dbReference type="GeneID" id="93583487"/>
<dbReference type="InterPro" id="IPR018450">
    <property type="entry name" value="Romo1/Mgr2"/>
</dbReference>
<evidence type="ECO:0000256" key="3">
    <source>
        <dbReference type="ARBA" id="ARBA00022692"/>
    </source>
</evidence>
<dbReference type="VEuPathDB" id="FungiDB:DFL_001176"/>
<evidence type="ECO:0000256" key="1">
    <source>
        <dbReference type="ARBA" id="ARBA00004370"/>
    </source>
</evidence>
<evidence type="ECO:0000256" key="4">
    <source>
        <dbReference type="ARBA" id="ARBA00022989"/>
    </source>
</evidence>
<dbReference type="GO" id="GO:0045039">
    <property type="term" value="P:protein insertion into mitochondrial inner membrane"/>
    <property type="evidence" value="ECO:0007669"/>
    <property type="project" value="TreeGrafter"/>
</dbReference>
<keyword evidence="4 6" id="KW-1133">Transmembrane helix</keyword>
<evidence type="ECO:0000256" key="6">
    <source>
        <dbReference type="SAM" id="Phobius"/>
    </source>
</evidence>
<evidence type="ECO:0000256" key="2">
    <source>
        <dbReference type="ARBA" id="ARBA00007839"/>
    </source>
</evidence>
<dbReference type="AlphaFoldDB" id="A0A437AGG5"/>
<reference evidence="7 8" key="1">
    <citation type="submission" date="2019-01" db="EMBL/GenBank/DDBJ databases">
        <title>Intercellular communication is required for trap formation in the nematode-trapping fungus Duddingtonia flagrans.</title>
        <authorList>
            <person name="Youssar L."/>
            <person name="Wernet V."/>
            <person name="Hensel N."/>
            <person name="Hildebrandt H.-G."/>
            <person name="Fischer R."/>
        </authorList>
    </citation>
    <scope>NUCLEOTIDE SEQUENCE [LARGE SCALE GENOMIC DNA]</scope>
    <source>
        <strain evidence="7 8">CBS H-5679</strain>
    </source>
</reference>
<sequence length="125" mass="13633">MPVPVNMPTGGGAGQHGPSTLDKLKLGLMMGSSVGLIIGFIFGGYNIFRYGAGPNGVFRSLGQYMAGSAVTFGFFMSIGTAIRTQPYDERSTYAFSQALRRQQKYGFGPRPMVVPVERAERRKWD</sequence>
<keyword evidence="8" id="KW-1185">Reference proteome</keyword>
<dbReference type="GO" id="GO:0030150">
    <property type="term" value="P:protein import into mitochondrial matrix"/>
    <property type="evidence" value="ECO:0007669"/>
    <property type="project" value="TreeGrafter"/>
</dbReference>
<dbReference type="Proteomes" id="UP000283090">
    <property type="component" value="Unassembled WGS sequence"/>
</dbReference>
<dbReference type="GO" id="GO:0005744">
    <property type="term" value="C:TIM23 mitochondrial import inner membrane translocase complex"/>
    <property type="evidence" value="ECO:0007669"/>
    <property type="project" value="TreeGrafter"/>
</dbReference>
<organism evidence="7 8">
    <name type="scientific">Arthrobotrys flagrans</name>
    <name type="common">Nematode-trapping fungus</name>
    <name type="synonym">Trichothecium flagrans</name>
    <dbReference type="NCBI Taxonomy" id="97331"/>
    <lineage>
        <taxon>Eukaryota</taxon>
        <taxon>Fungi</taxon>
        <taxon>Dikarya</taxon>
        <taxon>Ascomycota</taxon>
        <taxon>Pezizomycotina</taxon>
        <taxon>Orbiliomycetes</taxon>
        <taxon>Orbiliales</taxon>
        <taxon>Orbiliaceae</taxon>
        <taxon>Arthrobotrys</taxon>
    </lineage>
</organism>
<dbReference type="EMBL" id="SAEB01000001">
    <property type="protein sequence ID" value="RVD90200.1"/>
    <property type="molecule type" value="Genomic_DNA"/>
</dbReference>
<dbReference type="STRING" id="97331.A0A437AGG5"/>
<feature type="transmembrane region" description="Helical" evidence="6">
    <location>
        <begin position="60"/>
        <end position="82"/>
    </location>
</feature>
<comment type="caution">
    <text evidence="7">The sequence shown here is derived from an EMBL/GenBank/DDBJ whole genome shotgun (WGS) entry which is preliminary data.</text>
</comment>
<dbReference type="RefSeq" id="XP_067495744.1">
    <property type="nucleotide sequence ID" value="XM_067629755.1"/>
</dbReference>
<protein>
    <recommendedName>
        <fullName evidence="9">Protein MGR2</fullName>
    </recommendedName>
</protein>
<proteinExistence type="inferred from homology"/>
<evidence type="ECO:0008006" key="9">
    <source>
        <dbReference type="Google" id="ProtNLM"/>
    </source>
</evidence>
<dbReference type="PANTHER" id="PTHR28525">
    <property type="entry name" value="REACTIVE OXYGEN SPECIES MODULATOR 1"/>
    <property type="match status" value="1"/>
</dbReference>
<dbReference type="SMART" id="SM01378">
    <property type="entry name" value="Romo1"/>
    <property type="match status" value="1"/>
</dbReference>
<feature type="transmembrane region" description="Helical" evidence="6">
    <location>
        <begin position="26"/>
        <end position="48"/>
    </location>
</feature>
<evidence type="ECO:0000313" key="7">
    <source>
        <dbReference type="EMBL" id="RVD90200.1"/>
    </source>
</evidence>
<accession>A0A437AGG5</accession>
<dbReference type="OrthoDB" id="5409308at2759"/>
<evidence type="ECO:0000256" key="5">
    <source>
        <dbReference type="ARBA" id="ARBA00023136"/>
    </source>
</evidence>
<evidence type="ECO:0000313" key="8">
    <source>
        <dbReference type="Proteomes" id="UP000283090"/>
    </source>
</evidence>
<keyword evidence="5 6" id="KW-0472">Membrane</keyword>
<name>A0A437AGG5_ARTFL</name>
<comment type="subcellular location">
    <subcellularLocation>
        <location evidence="1">Membrane</location>
    </subcellularLocation>
</comment>
<dbReference type="PANTHER" id="PTHR28525:SF1">
    <property type="entry name" value="REACTIVE OXYGEN SPECIES MODULATOR 1"/>
    <property type="match status" value="1"/>
</dbReference>
<dbReference type="Pfam" id="PF10247">
    <property type="entry name" value="Romo1"/>
    <property type="match status" value="1"/>
</dbReference>
<gene>
    <name evidence="7" type="ORF">DFL_001176</name>
</gene>
<comment type="similarity">
    <text evidence="2">Belongs to the MGR2 family.</text>
</comment>